<sequence>TDQGRQFESTLFKQLSLLIGTKHLRTTAYHPAANGMVERFHRQMKSAIACHADSWAAALPVVLLGIRAASKDDIKATSAEMVYGEPIRLPGELLTNQRAVSVSDETFVANLRQHFRGLRPAPITRHGNKTIFIFKDLNTTTHVFVRHGVPKGALQPAFDSPYEVVERHSKHFNIRVKDRVVPVSLDRLKPAYLKKNRLRTRDPYRGRPTTMRTIRVITRARGPNVERNRVGAFVSPIATLRAGDANL</sequence>
<dbReference type="PANTHER" id="PTHR38681:SF1">
    <property type="entry name" value="RETROVIRUS-RELATED POL POLYPROTEIN FROM TRANSPOSON 412-LIKE PROTEIN"/>
    <property type="match status" value="1"/>
</dbReference>
<dbReference type="Proteomes" id="UP000053825">
    <property type="component" value="Unassembled WGS sequence"/>
</dbReference>
<gene>
    <name evidence="2" type="ORF">WH47_08500</name>
</gene>
<dbReference type="InterPro" id="IPR036397">
    <property type="entry name" value="RNaseH_sf"/>
</dbReference>
<name>A0A0L7QP22_9HYME</name>
<evidence type="ECO:0000313" key="2">
    <source>
        <dbReference type="EMBL" id="KOC60372.1"/>
    </source>
</evidence>
<dbReference type="GO" id="GO:0015074">
    <property type="term" value="P:DNA integration"/>
    <property type="evidence" value="ECO:0007669"/>
    <property type="project" value="InterPro"/>
</dbReference>
<feature type="domain" description="Integrase catalytic" evidence="1">
    <location>
        <begin position="1"/>
        <end position="98"/>
    </location>
</feature>
<dbReference type="AlphaFoldDB" id="A0A0L7QP22"/>
<protein>
    <recommendedName>
        <fullName evidence="1">Integrase catalytic domain-containing protein</fullName>
    </recommendedName>
</protein>
<dbReference type="OrthoDB" id="422540at2759"/>
<dbReference type="SUPFAM" id="SSF53098">
    <property type="entry name" value="Ribonuclease H-like"/>
    <property type="match status" value="1"/>
</dbReference>
<dbReference type="EMBL" id="KQ414836">
    <property type="protein sequence ID" value="KOC60372.1"/>
    <property type="molecule type" value="Genomic_DNA"/>
</dbReference>
<dbReference type="GO" id="GO:0003676">
    <property type="term" value="F:nucleic acid binding"/>
    <property type="evidence" value="ECO:0007669"/>
    <property type="project" value="InterPro"/>
</dbReference>
<evidence type="ECO:0000313" key="3">
    <source>
        <dbReference type="Proteomes" id="UP000053825"/>
    </source>
</evidence>
<evidence type="ECO:0000259" key="1">
    <source>
        <dbReference type="PROSITE" id="PS50994"/>
    </source>
</evidence>
<reference evidence="2 3" key="1">
    <citation type="submission" date="2015-07" db="EMBL/GenBank/DDBJ databases">
        <title>The genome of Habropoda laboriosa.</title>
        <authorList>
            <person name="Pan H."/>
            <person name="Kapheim K."/>
        </authorList>
    </citation>
    <scope>NUCLEOTIDE SEQUENCE [LARGE SCALE GENOMIC DNA]</scope>
    <source>
        <strain evidence="2">0110345459</strain>
    </source>
</reference>
<dbReference type="InterPro" id="IPR001584">
    <property type="entry name" value="Integrase_cat-core"/>
</dbReference>
<accession>A0A0L7QP22</accession>
<keyword evidence="3" id="KW-1185">Reference proteome</keyword>
<dbReference type="InterPro" id="IPR012337">
    <property type="entry name" value="RNaseH-like_sf"/>
</dbReference>
<dbReference type="PROSITE" id="PS50994">
    <property type="entry name" value="INTEGRASE"/>
    <property type="match status" value="1"/>
</dbReference>
<dbReference type="Gene3D" id="3.30.420.10">
    <property type="entry name" value="Ribonuclease H-like superfamily/Ribonuclease H"/>
    <property type="match status" value="1"/>
</dbReference>
<feature type="non-terminal residue" evidence="2">
    <location>
        <position position="1"/>
    </location>
</feature>
<dbReference type="PANTHER" id="PTHR38681">
    <property type="entry name" value="RETROVIRUS-RELATED POL POLYPROTEIN FROM TRANSPOSON 412-LIKE PROTEIN-RELATED"/>
    <property type="match status" value="1"/>
</dbReference>
<organism evidence="2 3">
    <name type="scientific">Habropoda laboriosa</name>
    <dbReference type="NCBI Taxonomy" id="597456"/>
    <lineage>
        <taxon>Eukaryota</taxon>
        <taxon>Metazoa</taxon>
        <taxon>Ecdysozoa</taxon>
        <taxon>Arthropoda</taxon>
        <taxon>Hexapoda</taxon>
        <taxon>Insecta</taxon>
        <taxon>Pterygota</taxon>
        <taxon>Neoptera</taxon>
        <taxon>Endopterygota</taxon>
        <taxon>Hymenoptera</taxon>
        <taxon>Apocrita</taxon>
        <taxon>Aculeata</taxon>
        <taxon>Apoidea</taxon>
        <taxon>Anthophila</taxon>
        <taxon>Apidae</taxon>
        <taxon>Habropoda</taxon>
    </lineage>
</organism>
<proteinExistence type="predicted"/>